<protein>
    <submittedName>
        <fullName evidence="1">Uncharacterized protein</fullName>
    </submittedName>
</protein>
<proteinExistence type="predicted"/>
<dbReference type="AlphaFoldDB" id="A0A8S2FL03"/>
<evidence type="ECO:0000313" key="1">
    <source>
        <dbReference type="EMBL" id="CAF1495527.1"/>
    </source>
</evidence>
<accession>A0A8S2FL03</accession>
<comment type="caution">
    <text evidence="1">The sequence shown here is derived from an EMBL/GenBank/DDBJ whole genome shotgun (WGS) entry which is preliminary data.</text>
</comment>
<dbReference type="Proteomes" id="UP000677228">
    <property type="component" value="Unassembled WGS sequence"/>
</dbReference>
<reference evidence="1" key="1">
    <citation type="submission" date="2021-02" db="EMBL/GenBank/DDBJ databases">
        <authorList>
            <person name="Nowell W R."/>
        </authorList>
    </citation>
    <scope>NUCLEOTIDE SEQUENCE</scope>
</reference>
<evidence type="ECO:0000313" key="2">
    <source>
        <dbReference type="EMBL" id="CAF4284625.1"/>
    </source>
</evidence>
<feature type="non-terminal residue" evidence="1">
    <location>
        <position position="1"/>
    </location>
</feature>
<dbReference type="EMBL" id="CAJNOK010033552">
    <property type="protein sequence ID" value="CAF1495527.1"/>
    <property type="molecule type" value="Genomic_DNA"/>
</dbReference>
<gene>
    <name evidence="1" type="ORF">OVA965_LOCUS36704</name>
    <name evidence="2" type="ORF">TMI583_LOCUS37733</name>
</gene>
<dbReference type="Proteomes" id="UP000682733">
    <property type="component" value="Unassembled WGS sequence"/>
</dbReference>
<sequence length="185" mass="21930">MTDIIFTRYWIGIIILFLVLVDPLSVVKASIYSCKSIPLREYVIKGHITGQNDFTIYDRVGQKLMYTIIYDKNTQKTRAKIYSYYPKRHMIAKIRRVPFDDNLYTNEFQLLVSKFNDTAKQFKYGNIEEVRQTFGRTGEIVYDTHKIMMKRKFGSFHFKYIDAKTNHTLAESRKRKRSLVLLANT</sequence>
<evidence type="ECO:0000313" key="3">
    <source>
        <dbReference type="Proteomes" id="UP000677228"/>
    </source>
</evidence>
<organism evidence="1 3">
    <name type="scientific">Didymodactylos carnosus</name>
    <dbReference type="NCBI Taxonomy" id="1234261"/>
    <lineage>
        <taxon>Eukaryota</taxon>
        <taxon>Metazoa</taxon>
        <taxon>Spiralia</taxon>
        <taxon>Gnathifera</taxon>
        <taxon>Rotifera</taxon>
        <taxon>Eurotatoria</taxon>
        <taxon>Bdelloidea</taxon>
        <taxon>Philodinida</taxon>
        <taxon>Philodinidae</taxon>
        <taxon>Didymodactylos</taxon>
    </lineage>
</organism>
<dbReference type="EMBL" id="CAJOBA010055546">
    <property type="protein sequence ID" value="CAF4284625.1"/>
    <property type="molecule type" value="Genomic_DNA"/>
</dbReference>
<name>A0A8S2FL03_9BILA</name>